<feature type="transmembrane region" description="Helical" evidence="8">
    <location>
        <begin position="117"/>
        <end position="139"/>
    </location>
</feature>
<dbReference type="Pfam" id="PF02133">
    <property type="entry name" value="Transp_cyt_pur"/>
    <property type="match status" value="1"/>
</dbReference>
<dbReference type="STRING" id="92835.RS81_02591"/>
<comment type="caution">
    <text evidence="9">The sequence shown here is derived from an EMBL/GenBank/DDBJ whole genome shotgun (WGS) entry which is preliminary data.</text>
</comment>
<organism evidence="9 10">
    <name type="scientific">Microbacterium terrae</name>
    <dbReference type="NCBI Taxonomy" id="69369"/>
    <lineage>
        <taxon>Bacteria</taxon>
        <taxon>Bacillati</taxon>
        <taxon>Actinomycetota</taxon>
        <taxon>Actinomycetes</taxon>
        <taxon>Micrococcales</taxon>
        <taxon>Microbacteriaceae</taxon>
        <taxon>Microbacterium</taxon>
    </lineage>
</organism>
<feature type="transmembrane region" description="Helical" evidence="8">
    <location>
        <begin position="151"/>
        <end position="174"/>
    </location>
</feature>
<dbReference type="Proteomes" id="UP000033956">
    <property type="component" value="Unassembled WGS sequence"/>
</dbReference>
<keyword evidence="3 7" id="KW-0813">Transport</keyword>
<dbReference type="GO" id="GO:0022857">
    <property type="term" value="F:transmembrane transporter activity"/>
    <property type="evidence" value="ECO:0007669"/>
    <property type="project" value="InterPro"/>
</dbReference>
<gene>
    <name evidence="9" type="ORF">RS81_02591</name>
</gene>
<evidence type="ECO:0000256" key="6">
    <source>
        <dbReference type="ARBA" id="ARBA00023136"/>
    </source>
</evidence>
<dbReference type="PANTHER" id="PTHR31806">
    <property type="entry name" value="PURINE-CYTOSINE PERMEASE FCY2-RELATED"/>
    <property type="match status" value="1"/>
</dbReference>
<evidence type="ECO:0000256" key="1">
    <source>
        <dbReference type="ARBA" id="ARBA00004141"/>
    </source>
</evidence>
<feature type="transmembrane region" description="Helical" evidence="8">
    <location>
        <begin position="299"/>
        <end position="326"/>
    </location>
</feature>
<dbReference type="EMBL" id="JYIZ01000054">
    <property type="protein sequence ID" value="KJL38796.1"/>
    <property type="molecule type" value="Genomic_DNA"/>
</dbReference>
<keyword evidence="6 7" id="KW-0472">Membrane</keyword>
<dbReference type="GO" id="GO:0005886">
    <property type="term" value="C:plasma membrane"/>
    <property type="evidence" value="ECO:0007669"/>
    <property type="project" value="TreeGrafter"/>
</dbReference>
<name>A0A0M2H4L1_9MICO</name>
<evidence type="ECO:0000256" key="5">
    <source>
        <dbReference type="ARBA" id="ARBA00022989"/>
    </source>
</evidence>
<feature type="transmembrane region" description="Helical" evidence="8">
    <location>
        <begin position="409"/>
        <end position="432"/>
    </location>
</feature>
<feature type="transmembrane region" description="Helical" evidence="8">
    <location>
        <begin position="83"/>
        <end position="105"/>
    </location>
</feature>
<dbReference type="InterPro" id="IPR001248">
    <property type="entry name" value="Pur-cyt_permease"/>
</dbReference>
<protein>
    <submittedName>
        <fullName evidence="9">Permease for cytosine/purine, uracil, thiamine, allantoin</fullName>
    </submittedName>
</protein>
<feature type="transmembrane region" description="Helical" evidence="8">
    <location>
        <begin position="186"/>
        <end position="208"/>
    </location>
</feature>
<evidence type="ECO:0000256" key="3">
    <source>
        <dbReference type="ARBA" id="ARBA00022448"/>
    </source>
</evidence>
<dbReference type="AlphaFoldDB" id="A0A0M2H4L1"/>
<feature type="transmembrane region" description="Helical" evidence="8">
    <location>
        <begin position="438"/>
        <end position="467"/>
    </location>
</feature>
<feature type="transmembrane region" description="Helical" evidence="8">
    <location>
        <begin position="220"/>
        <end position="238"/>
    </location>
</feature>
<evidence type="ECO:0000256" key="4">
    <source>
        <dbReference type="ARBA" id="ARBA00022692"/>
    </source>
</evidence>
<dbReference type="PANTHER" id="PTHR31806:SF1">
    <property type="entry name" value="PURINE-CYTOSINE PERMEASE FCY2-RELATED"/>
    <property type="match status" value="1"/>
</dbReference>
<dbReference type="InterPro" id="IPR026030">
    <property type="entry name" value="Pur-cyt_permease_Fcy2/21/22"/>
</dbReference>
<dbReference type="Gene3D" id="1.10.4160.10">
    <property type="entry name" value="Hydantoin permease"/>
    <property type="match status" value="1"/>
</dbReference>
<comment type="subcellular location">
    <subcellularLocation>
        <location evidence="1">Membrane</location>
        <topology evidence="1">Multi-pass membrane protein</topology>
    </subcellularLocation>
</comment>
<feature type="transmembrane region" description="Helical" evidence="8">
    <location>
        <begin position="42"/>
        <end position="71"/>
    </location>
</feature>
<evidence type="ECO:0000256" key="7">
    <source>
        <dbReference type="PIRNR" id="PIRNR002744"/>
    </source>
</evidence>
<sequence>MSTTFEHVTTTTSFTRQRDEVGRVETRGIDQIPDAERHGRPVALFGIWAAASVVYLNIVLGGLLILLGLGLWESLAICFVGNLWWAVVGWIAVSGPAAGAPTVVIMRAMFGIRGNALFGSGLGVAIGLFYIVLNLTFATLATDALLDLAGIAVPGGLDVIVLIAVAVAGTAISIFGHATIEKVSPYISIIVGVVFVVVGGFIVAATDWSYEPAALAPGEHIAMLLLGLTVIASTPLSWGTSADYSRYLPRATPKRRIVLWTALGGFIPSAIMCAMGVLAGTAVDMTDPQTSLAAVLPTWLFPLFLVAVIVGTLANNVLCAYSTGLYAQAFGARVHRSVWVALVGIAATLLSAYLLYAAESLLETMNYAIEIAVAVMGPLVAVYAVDIWLRRGSYDGAALNDATPASPFWYRGGWFVPGAVAMLVASTVAVLMVNTTLYVGPIALALGGADLSSIAGPVIAAALYAVLWRTTRPYRTPAARPALTWGHDGSEEAR</sequence>
<evidence type="ECO:0000313" key="9">
    <source>
        <dbReference type="EMBL" id="KJL38796.1"/>
    </source>
</evidence>
<dbReference type="PIRSF" id="PIRSF002744">
    <property type="entry name" value="Pur-cyt_permease"/>
    <property type="match status" value="1"/>
</dbReference>
<dbReference type="PATRIC" id="fig|92835.4.peg.2625"/>
<keyword evidence="10" id="KW-1185">Reference proteome</keyword>
<accession>A0A0M2H4L1</accession>
<evidence type="ECO:0000256" key="2">
    <source>
        <dbReference type="ARBA" id="ARBA00008974"/>
    </source>
</evidence>
<keyword evidence="5 8" id="KW-1133">Transmembrane helix</keyword>
<feature type="transmembrane region" description="Helical" evidence="8">
    <location>
        <begin position="258"/>
        <end position="279"/>
    </location>
</feature>
<evidence type="ECO:0000313" key="10">
    <source>
        <dbReference type="Proteomes" id="UP000033956"/>
    </source>
</evidence>
<keyword evidence="4 8" id="KW-0812">Transmembrane</keyword>
<evidence type="ECO:0000256" key="8">
    <source>
        <dbReference type="SAM" id="Phobius"/>
    </source>
</evidence>
<proteinExistence type="inferred from homology"/>
<feature type="transmembrane region" description="Helical" evidence="8">
    <location>
        <begin position="338"/>
        <end position="356"/>
    </location>
</feature>
<comment type="similarity">
    <text evidence="2 7">Belongs to the purine-cytosine permease (2.A.39) family.</text>
</comment>
<feature type="transmembrane region" description="Helical" evidence="8">
    <location>
        <begin position="368"/>
        <end position="389"/>
    </location>
</feature>
<reference evidence="9 10" key="1">
    <citation type="submission" date="2015-02" db="EMBL/GenBank/DDBJ databases">
        <title>Draft genome sequences of ten Microbacterium spp. with emphasis on heavy metal contaminated environments.</title>
        <authorList>
            <person name="Corretto E."/>
        </authorList>
    </citation>
    <scope>NUCLEOTIDE SEQUENCE [LARGE SCALE GENOMIC DNA]</scope>
    <source>
        <strain evidence="9 10">DSM 12510</strain>
    </source>
</reference>